<dbReference type="RefSeq" id="XP_021815147.1">
    <property type="nucleotide sequence ID" value="XM_021959455.1"/>
</dbReference>
<evidence type="ECO:0000313" key="5">
    <source>
        <dbReference type="RefSeq" id="XP_021815146.1"/>
    </source>
</evidence>
<protein>
    <submittedName>
        <fullName evidence="5 6">WPP domain-interacting tail-anchored protein 2 isoform X1</fullName>
    </submittedName>
</protein>
<evidence type="ECO:0000259" key="3">
    <source>
        <dbReference type="Pfam" id="PF26581"/>
    </source>
</evidence>
<proteinExistence type="predicted"/>
<sequence>MEDHAVCDNTVGSPEVEINYLNQRVQSNESGMQELESYLKVLTKLDLDLAYSSEKLANLHVPLIYLLAQQNDLEAMATVNNYILADFIEKVLVFNLLSSILDSEVRELDNFMDALQAGIIDARKKISSCRHLGKLYSIMEGKLNDSEESLKQSQDQISELKMQSERFQRTVLAFAHENWKTDIAMDLSENAQRANKNVKSNLKMPRQQRHNLWMLEKSLSRELYLEKKLTESRQNEEELKLKLHHTEQVAFHMEEAAEVVWGRFLEAENAAEVLQGISKELLGRLQLIHFNLNGSIQRESELKFKLQASLEELKAKDTALQKLKNVHEENIKKDVELSALREKVVFLEKQLKESELQLKNANSTNESSQEKLGEMERLVESLRENIFTTEVKAESAELKVAELTGTNVELTEEMSFLKGSASNTEKKVGSLEKQLREVEIQLQHAKASSEASQEQQNMLYAAIWDMETLIEDLKSKVSKAENKTESTEEQCVVLSETNSELNVEITVLRDRVEYLESSLDQANNAKFASAEELNTRIKFMMDMAMQLAIERERIQKQVHVLMMEKKLLVEKLWNTKKDATECNNEDSENKELPFSENNFLNATSMKTSTEAVTESLDKSFQVDEPSEGTPECDTDAGASSSASSMVSEPETPREAKLMMTIDPVSQCPFHLRLIVRQVLTKIQIVPNPSHRNPNPKPLIKISLWPTPDYSDEYKSEKKKKSEL</sequence>
<organism evidence="4 5">
    <name type="scientific">Prunus avium</name>
    <name type="common">Cherry</name>
    <name type="synonym">Cerasus avium</name>
    <dbReference type="NCBI Taxonomy" id="42229"/>
    <lineage>
        <taxon>Eukaryota</taxon>
        <taxon>Viridiplantae</taxon>
        <taxon>Streptophyta</taxon>
        <taxon>Embryophyta</taxon>
        <taxon>Tracheophyta</taxon>
        <taxon>Spermatophyta</taxon>
        <taxon>Magnoliopsida</taxon>
        <taxon>eudicotyledons</taxon>
        <taxon>Gunneridae</taxon>
        <taxon>Pentapetalae</taxon>
        <taxon>rosids</taxon>
        <taxon>fabids</taxon>
        <taxon>Rosales</taxon>
        <taxon>Rosaceae</taxon>
        <taxon>Amygdaloideae</taxon>
        <taxon>Amygdaleae</taxon>
        <taxon>Prunus</taxon>
    </lineage>
</organism>
<accession>A0A6P5SNH1</accession>
<dbReference type="Proteomes" id="UP000515124">
    <property type="component" value="Unplaced"/>
</dbReference>
<reference evidence="5 6" key="1">
    <citation type="submission" date="2025-04" db="UniProtKB">
        <authorList>
            <consortium name="RefSeq"/>
        </authorList>
    </citation>
    <scope>IDENTIFICATION</scope>
</reference>
<evidence type="ECO:0000256" key="2">
    <source>
        <dbReference type="SAM" id="MobiDB-lite"/>
    </source>
</evidence>
<feature type="region of interest" description="Disordered" evidence="2">
    <location>
        <begin position="687"/>
        <end position="723"/>
    </location>
</feature>
<dbReference type="Pfam" id="PF26581">
    <property type="entry name" value="WIT1_2_N"/>
    <property type="match status" value="1"/>
</dbReference>
<dbReference type="PANTHER" id="PTHR35705:SF2">
    <property type="entry name" value="WPP DOMAIN-INTERACTING TAIL-ANCHORED PROTEIN 2"/>
    <property type="match status" value="1"/>
</dbReference>
<dbReference type="GeneID" id="110757747"/>
<keyword evidence="1" id="KW-0175">Coiled coil</keyword>
<feature type="coiled-coil region" evidence="1">
    <location>
        <begin position="296"/>
        <end position="525"/>
    </location>
</feature>
<feature type="coiled-coil region" evidence="1">
    <location>
        <begin position="136"/>
        <end position="170"/>
    </location>
</feature>
<dbReference type="InterPro" id="IPR058610">
    <property type="entry name" value="WIT1_2_N"/>
</dbReference>
<evidence type="ECO:0000256" key="1">
    <source>
        <dbReference type="SAM" id="Coils"/>
    </source>
</evidence>
<dbReference type="PANTHER" id="PTHR35705">
    <property type="entry name" value="WPP DOMAIN-INTERACTING TAIL-ANCHORED PROTEIN 1"/>
    <property type="match status" value="1"/>
</dbReference>
<dbReference type="InterPro" id="IPR039976">
    <property type="entry name" value="WIT1/WIT2"/>
</dbReference>
<dbReference type="AlphaFoldDB" id="A0A6P5SNH1"/>
<keyword evidence="4" id="KW-1185">Reference proteome</keyword>
<name>A0A6P5SNH1_PRUAV</name>
<dbReference type="RefSeq" id="XP_021815146.1">
    <property type="nucleotide sequence ID" value="XM_021959454.1"/>
</dbReference>
<feature type="compositionally biased region" description="Basic and acidic residues" evidence="2">
    <location>
        <begin position="711"/>
        <end position="723"/>
    </location>
</feature>
<feature type="compositionally biased region" description="Acidic residues" evidence="2">
    <location>
        <begin position="624"/>
        <end position="634"/>
    </location>
</feature>
<dbReference type="SUPFAM" id="SSF57997">
    <property type="entry name" value="Tropomyosin"/>
    <property type="match status" value="1"/>
</dbReference>
<feature type="region of interest" description="Disordered" evidence="2">
    <location>
        <begin position="606"/>
        <end position="650"/>
    </location>
</feature>
<feature type="domain" description="WIT1/2 N-terminal helical bundle" evidence="3">
    <location>
        <begin position="36"/>
        <end position="174"/>
    </location>
</feature>
<evidence type="ECO:0000313" key="4">
    <source>
        <dbReference type="Proteomes" id="UP000515124"/>
    </source>
</evidence>
<dbReference type="KEGG" id="pavi:110757747"/>
<gene>
    <name evidence="5 6" type="primary">LOC110757747</name>
</gene>
<evidence type="ECO:0000313" key="6">
    <source>
        <dbReference type="RefSeq" id="XP_021815147.1"/>
    </source>
</evidence>